<dbReference type="GO" id="GO:0008932">
    <property type="term" value="F:lytic endotransglycosylase activity"/>
    <property type="evidence" value="ECO:0007669"/>
    <property type="project" value="UniProtKB-UniRule"/>
</dbReference>
<proteinExistence type="inferred from homology"/>
<evidence type="ECO:0000259" key="2">
    <source>
        <dbReference type="Pfam" id="PF03330"/>
    </source>
</evidence>
<dbReference type="CDD" id="cd22268">
    <property type="entry name" value="DPBB_RlpA-like"/>
    <property type="match status" value="1"/>
</dbReference>
<keyword evidence="3" id="KW-0449">Lipoprotein</keyword>
<dbReference type="InterPro" id="IPR036908">
    <property type="entry name" value="RlpA-like_sf"/>
</dbReference>
<dbReference type="InterPro" id="IPR034718">
    <property type="entry name" value="RlpA"/>
</dbReference>
<dbReference type="PANTHER" id="PTHR34183:SF1">
    <property type="entry name" value="ENDOLYTIC PEPTIDOGLYCAN TRANSGLYCOSYLASE RLPA"/>
    <property type="match status" value="1"/>
</dbReference>
<dbReference type="SUPFAM" id="SSF50685">
    <property type="entry name" value="Barwin-like endoglucanases"/>
    <property type="match status" value="1"/>
</dbReference>
<comment type="function">
    <text evidence="1">Lytic transglycosylase with a strong preference for naked glycan strands that lack stem peptides.</text>
</comment>
<feature type="domain" description="RlpA-like protein double-psi beta-barrel" evidence="2">
    <location>
        <begin position="152"/>
        <end position="242"/>
    </location>
</feature>
<dbReference type="HAMAP" id="MF_02071">
    <property type="entry name" value="RlpA"/>
    <property type="match status" value="1"/>
</dbReference>
<comment type="similarity">
    <text evidence="1">Belongs to the RlpA family.</text>
</comment>
<dbReference type="GO" id="GO:0071555">
    <property type="term" value="P:cell wall organization"/>
    <property type="evidence" value="ECO:0007669"/>
    <property type="project" value="UniProtKB-KW"/>
</dbReference>
<dbReference type="AlphaFoldDB" id="H0URK9"/>
<evidence type="ECO:0000313" key="3">
    <source>
        <dbReference type="EMBL" id="EHM09948.1"/>
    </source>
</evidence>
<dbReference type="Gene3D" id="2.40.40.10">
    <property type="entry name" value="RlpA-like domain"/>
    <property type="match status" value="1"/>
</dbReference>
<protein>
    <recommendedName>
        <fullName evidence="1">Probable endolytic peptidoglycan transglycosylase RlpA</fullName>
        <ecNumber evidence="1">4.2.2.-</ecNumber>
    </recommendedName>
</protein>
<dbReference type="STRING" id="926567.TheveDRAFT_0799"/>
<dbReference type="EMBL" id="CM001377">
    <property type="protein sequence ID" value="EHM09948.1"/>
    <property type="molecule type" value="Genomic_DNA"/>
</dbReference>
<keyword evidence="1" id="KW-0456">Lyase</keyword>
<dbReference type="HOGENOM" id="CLU_1179752_0_0_0"/>
<keyword evidence="4" id="KW-1185">Reference proteome</keyword>
<keyword evidence="1" id="KW-0961">Cell wall biogenesis/degradation</keyword>
<dbReference type="EC" id="4.2.2.-" evidence="1"/>
<organism evidence="3 4">
    <name type="scientific">Thermanaerovibrio velox DSM 12556</name>
    <dbReference type="NCBI Taxonomy" id="926567"/>
    <lineage>
        <taxon>Bacteria</taxon>
        <taxon>Thermotogati</taxon>
        <taxon>Synergistota</taxon>
        <taxon>Synergistia</taxon>
        <taxon>Synergistales</taxon>
        <taxon>Synergistaceae</taxon>
        <taxon>Thermanaerovibrio</taxon>
    </lineage>
</organism>
<gene>
    <name evidence="1" type="primary">rlpA</name>
    <name evidence="3" type="ORF">TheveDRAFT_0799</name>
</gene>
<evidence type="ECO:0000256" key="1">
    <source>
        <dbReference type="HAMAP-Rule" id="MF_02071"/>
    </source>
</evidence>
<dbReference type="InterPro" id="IPR009009">
    <property type="entry name" value="RlpA-like_DPBB"/>
</dbReference>
<dbReference type="Pfam" id="PF03330">
    <property type="entry name" value="DPBB_1"/>
    <property type="match status" value="1"/>
</dbReference>
<accession>H0URK9</accession>
<dbReference type="PANTHER" id="PTHR34183">
    <property type="entry name" value="ENDOLYTIC PEPTIDOGLYCAN TRANSGLYCOSYLASE RLPA"/>
    <property type="match status" value="1"/>
</dbReference>
<sequence>MSFRGHFEVFRALASAIFSVLFLLGAATSTLGGVASEVVIGDGVAVWLLYGEEIWRFPISSEVDARSASDALNGVLSSGFSLSDLRVARRDDRWFLQVGRRDLIEAQSDHSGLLRLPPKFVALLMLSRIYDVLGKGAPVGMDERFTLRGGRTAEGTISWYGGESMIGRKFANGEVCSGNELVAAAKDLPFGTLLRIKNLASGKTVVVRVVDRFREHRGRILDVSRAAAELLGFKSQGVAKVLVEVIGHVKRVGGR</sequence>
<dbReference type="Proteomes" id="UP000005730">
    <property type="component" value="Chromosome"/>
</dbReference>
<dbReference type="GO" id="GO:0000270">
    <property type="term" value="P:peptidoglycan metabolic process"/>
    <property type="evidence" value="ECO:0007669"/>
    <property type="project" value="UniProtKB-UniRule"/>
</dbReference>
<dbReference type="eggNOG" id="COG0797">
    <property type="taxonomic scope" value="Bacteria"/>
</dbReference>
<evidence type="ECO:0000313" key="4">
    <source>
        <dbReference type="Proteomes" id="UP000005730"/>
    </source>
</evidence>
<name>H0URK9_9BACT</name>
<reference evidence="3 4" key="1">
    <citation type="submission" date="2011-10" db="EMBL/GenBank/DDBJ databases">
        <title>The Noncontiguous Finished genome of Thermanaerovibrio velox DSM 12556.</title>
        <authorList>
            <consortium name="US DOE Joint Genome Institute (JGI-PGF)"/>
            <person name="Lucas S."/>
            <person name="Copeland A."/>
            <person name="Lapidus A."/>
            <person name="Glavina del Rio T."/>
            <person name="Dalin E."/>
            <person name="Tice H."/>
            <person name="Bruce D."/>
            <person name="Goodwin L."/>
            <person name="Pitluck S."/>
            <person name="Peters L."/>
            <person name="Mikhailova N."/>
            <person name="Teshima H."/>
            <person name="Kyrpides N."/>
            <person name="Mavromatis K."/>
            <person name="Ivanova N."/>
            <person name="Markowitz V."/>
            <person name="Cheng J.-F."/>
            <person name="Hugenholtz P."/>
            <person name="Woyke T."/>
            <person name="Wu D."/>
            <person name="Spring S."/>
            <person name="Brambilla E.-M."/>
            <person name="Klenk H.-P."/>
            <person name="Eisen J.A."/>
        </authorList>
    </citation>
    <scope>NUCLEOTIDE SEQUENCE [LARGE SCALE GENOMIC DNA]</scope>
    <source>
        <strain evidence="3 4">DSM 12556</strain>
    </source>
</reference>